<dbReference type="Proteomes" id="UP000050517">
    <property type="component" value="Unassembled WGS sequence"/>
</dbReference>
<evidence type="ECO:0000313" key="1">
    <source>
        <dbReference type="EMBL" id="KQB85315.1"/>
    </source>
</evidence>
<protein>
    <submittedName>
        <fullName evidence="1">Uncharacterized protein</fullName>
    </submittedName>
</protein>
<sequence length="69" mass="8208">MVYPLSPRSEISYARIQTNIADRIDVEVPDKYYYMVGRTPPRLLPKPRKLWGFIPLPQKKTPKHQTRRV</sequence>
<comment type="caution">
    <text evidence="1">The sequence shown here is derived from an EMBL/GenBank/DDBJ whole genome shotgun (WGS) entry which is preliminary data.</text>
</comment>
<dbReference type="RefSeq" id="WP_055121665.1">
    <property type="nucleotide sequence ID" value="NZ_LKST01000001.1"/>
</dbReference>
<organism evidence="1 2">
    <name type="scientific">Corynebacterium oculi</name>
    <dbReference type="NCBI Taxonomy" id="1544416"/>
    <lineage>
        <taxon>Bacteria</taxon>
        <taxon>Bacillati</taxon>
        <taxon>Actinomycetota</taxon>
        <taxon>Actinomycetes</taxon>
        <taxon>Mycobacteriales</taxon>
        <taxon>Corynebacteriaceae</taxon>
        <taxon>Corynebacterium</taxon>
    </lineage>
</organism>
<proteinExistence type="predicted"/>
<keyword evidence="2" id="KW-1185">Reference proteome</keyword>
<evidence type="ECO:0000313" key="2">
    <source>
        <dbReference type="Proteomes" id="UP000050517"/>
    </source>
</evidence>
<dbReference type="AlphaFoldDB" id="A0A0Q0U0V0"/>
<dbReference type="EMBL" id="LKST01000001">
    <property type="protein sequence ID" value="KQB85315.1"/>
    <property type="molecule type" value="Genomic_DNA"/>
</dbReference>
<gene>
    <name evidence="1" type="ORF">Cocul_00454</name>
</gene>
<reference evidence="1 2" key="1">
    <citation type="submission" date="2015-10" db="EMBL/GenBank/DDBJ databases">
        <title>Corynebacteirum lowii and Corynebacterium oculi species nova, derived from human clinical disease and and emended description of Corynebacterium mastiditis.</title>
        <authorList>
            <person name="Bernard K."/>
            <person name="Pacheco A.L."/>
            <person name="Mcdougall C."/>
            <person name="Burtx T."/>
            <person name="Weibe D."/>
            <person name="Tyler S."/>
            <person name="Olson A.B."/>
            <person name="Cnockaert M."/>
            <person name="Eguchi H."/>
            <person name="Kuwahara T."/>
            <person name="Nakayama-Imaohji H."/>
            <person name="Boudewijins M."/>
            <person name="Van Hoecke F."/>
            <person name="Bernier A.-M."/>
            <person name="Vandamme P."/>
        </authorList>
    </citation>
    <scope>NUCLEOTIDE SEQUENCE [LARGE SCALE GENOMIC DNA]</scope>
    <source>
        <strain evidence="1 2">NML 130210</strain>
    </source>
</reference>
<accession>A0A0Q0U0V0</accession>
<name>A0A0Q0U0V0_9CORY</name>